<proteinExistence type="predicted"/>
<dbReference type="EMBL" id="LT635765">
    <property type="protein sequence ID" value="SGZ52170.1"/>
    <property type="molecule type" value="Genomic_DNA"/>
</dbReference>
<dbReference type="AlphaFoldDB" id="A0A1L0BPR2"/>
<evidence type="ECO:0000256" key="1">
    <source>
        <dbReference type="SAM" id="Phobius"/>
    </source>
</evidence>
<dbReference type="Gene3D" id="3.80.10.10">
    <property type="entry name" value="Ribonuclease Inhibitor"/>
    <property type="match status" value="1"/>
</dbReference>
<organism evidence="2 3">
    <name type="scientific">Sungouiella intermedia</name>
    <dbReference type="NCBI Taxonomy" id="45354"/>
    <lineage>
        <taxon>Eukaryota</taxon>
        <taxon>Fungi</taxon>
        <taxon>Dikarya</taxon>
        <taxon>Ascomycota</taxon>
        <taxon>Saccharomycotina</taxon>
        <taxon>Pichiomycetes</taxon>
        <taxon>Metschnikowiaceae</taxon>
        <taxon>Sungouiella</taxon>
    </lineage>
</organism>
<feature type="transmembrane region" description="Helical" evidence="1">
    <location>
        <begin position="458"/>
        <end position="478"/>
    </location>
</feature>
<evidence type="ECO:0000313" key="3">
    <source>
        <dbReference type="Proteomes" id="UP000182259"/>
    </source>
</evidence>
<sequence>MTRPTRTASDSSPLMKSTKSGILSRAASTFSPSVVPSFNSTTSWWKYNYLAILFVVILYLVSIFFSCTSSTNWASTISDLLLVLEVAWTVKFLMTWPTNWTEQLILSKRKLINYVNSIDLAIGNVPNGPETALNYEVAASNLQAAQNLHRYQKYGFLAEFGGVLVSALLFKWTRLQLSAVDGAVGFSEVNIAMFVLWGTFKLSIHLASVVYDESSFDSDTIADGGYVTEMNLDFVARVICERSNAARQTRILVKSSDVSQVPNKEPPHIPAPHIFDNSSISIMPFPLSLSRKLMVFPKASKVRTLAAIQEVIEHDEIIQSPKSARCLAQVSGIQKHIPNPQDNKSLPIQVSHPYSATPGISPVQCCLTDTDESSDVPRALGFFRISMAKIHQYMIDPENHNSIKLFESLYQKTHQSRIKVFDSVWNLWEYIQNFDMHSGFFGLLNIAILHPLKTVIKIFYGVLFLVPFNLVKLVVAIVSFVPRTLIRIFIMAPIYLVVKYATENGNSKSLISGIRDYHVQNGIPRQVKGNIWPRSQFEKVDVLEWCLYHGSEAYRARLLELEEEERKKKESAGMLALPLELIIHILEILQFHGNLKPKFLRVSRLFYMVTLPIIYRYPILKGNNFFQFVDTISSDKKIGEFIRILDLSNVNQSGKNAFVAKLLKRSRPFLESFTAPQTSFGLGPLMALRGCQYLKVLDLRLVSETLNLEELFHSIRLLDNLTHLSFPRSSLEISNYSSIKWPPKLEFLRVSGGISDDFLMESEFPETISHMEFAHCPKVRHVGFQHFLFNVGFNLKSLRVQFPMPCLQSNSLDIVFTYCPNLLVLEVSVDYMLSEFFDEESLPMLPYPRPLRTLYIDSSGMLGTTDKLDPLDLAVALGDERLPNLKNVRCTAKLGWDPKSDSVSYIASELDERRGGLYIGY</sequence>
<name>A0A1L0BPR2_9ASCO</name>
<feature type="transmembrane region" description="Helical" evidence="1">
    <location>
        <begin position="47"/>
        <end position="65"/>
    </location>
</feature>
<feature type="transmembrane region" description="Helical" evidence="1">
    <location>
        <begin position="77"/>
        <end position="96"/>
    </location>
</feature>
<evidence type="ECO:0000313" key="2">
    <source>
        <dbReference type="EMBL" id="SGZ52170.1"/>
    </source>
</evidence>
<dbReference type="Proteomes" id="UP000182259">
    <property type="component" value="Chromosome II"/>
</dbReference>
<dbReference type="InterPro" id="IPR032675">
    <property type="entry name" value="LRR_dom_sf"/>
</dbReference>
<keyword evidence="1" id="KW-0812">Transmembrane</keyword>
<gene>
    <name evidence="2" type="ORF">SAMEA4029009_CIC11G00000000558</name>
</gene>
<protein>
    <submittedName>
        <fullName evidence="2">CIC11C00000000558</fullName>
    </submittedName>
</protein>
<accession>A0A1L0BPR2</accession>
<keyword evidence="1" id="KW-1133">Transmembrane helix</keyword>
<dbReference type="SUPFAM" id="SSF52047">
    <property type="entry name" value="RNI-like"/>
    <property type="match status" value="1"/>
</dbReference>
<keyword evidence="1" id="KW-0472">Membrane</keyword>
<reference evidence="2 3" key="1">
    <citation type="submission" date="2016-10" db="EMBL/GenBank/DDBJ databases">
        <authorList>
            <person name="de Groot N.N."/>
        </authorList>
    </citation>
    <scope>NUCLEOTIDE SEQUENCE [LARGE SCALE GENOMIC DNA]</scope>
    <source>
        <strain evidence="2 3">PYCC 4715</strain>
    </source>
</reference>